<dbReference type="InterPro" id="IPR016186">
    <property type="entry name" value="C-type_lectin-like/link_sf"/>
</dbReference>
<comment type="caution">
    <text evidence="2">The sequence shown here is derived from an EMBL/GenBank/DDBJ whole genome shotgun (WGS) entry which is preliminary data.</text>
</comment>
<dbReference type="PANTHER" id="PTHR23124">
    <property type="entry name" value="C-TYPE LECTIN DOMAIN-CONTAINING PROTEIN-RELATED-RELATED"/>
    <property type="match status" value="1"/>
</dbReference>
<evidence type="ECO:0000313" key="2">
    <source>
        <dbReference type="EMBL" id="CAI5440323.1"/>
    </source>
</evidence>
<evidence type="ECO:0000256" key="1">
    <source>
        <dbReference type="SAM" id="SignalP"/>
    </source>
</evidence>
<protein>
    <recommendedName>
        <fullName evidence="4">C-type lectin domain-containing protein</fullName>
    </recommendedName>
</protein>
<evidence type="ECO:0008006" key="4">
    <source>
        <dbReference type="Google" id="ProtNLM"/>
    </source>
</evidence>
<name>A0A9P1I930_9PELO</name>
<accession>A0A9P1I930</accession>
<feature type="chain" id="PRO_5040482814" description="C-type lectin domain-containing protein" evidence="1">
    <location>
        <begin position="20"/>
        <end position="120"/>
    </location>
</feature>
<dbReference type="SUPFAM" id="SSF56436">
    <property type="entry name" value="C-type lectin-like"/>
    <property type="match status" value="1"/>
</dbReference>
<dbReference type="AlphaFoldDB" id="A0A9P1I930"/>
<dbReference type="PANTHER" id="PTHR23124:SF152">
    <property type="entry name" value="C-TYPE LECTIN-RELATED"/>
    <property type="match status" value="1"/>
</dbReference>
<keyword evidence="1" id="KW-0732">Signal</keyword>
<dbReference type="Gene3D" id="3.10.100.10">
    <property type="entry name" value="Mannose-Binding Protein A, subunit A"/>
    <property type="match status" value="1"/>
</dbReference>
<dbReference type="InterPro" id="IPR016187">
    <property type="entry name" value="CTDL_fold"/>
</dbReference>
<dbReference type="Proteomes" id="UP001152747">
    <property type="component" value="Unassembled WGS sequence"/>
</dbReference>
<feature type="signal peptide" evidence="1">
    <location>
        <begin position="1"/>
        <end position="19"/>
    </location>
</feature>
<organism evidence="2 3">
    <name type="scientific">Caenorhabditis angaria</name>
    <dbReference type="NCBI Taxonomy" id="860376"/>
    <lineage>
        <taxon>Eukaryota</taxon>
        <taxon>Metazoa</taxon>
        <taxon>Ecdysozoa</taxon>
        <taxon>Nematoda</taxon>
        <taxon>Chromadorea</taxon>
        <taxon>Rhabditida</taxon>
        <taxon>Rhabditina</taxon>
        <taxon>Rhabditomorpha</taxon>
        <taxon>Rhabditoidea</taxon>
        <taxon>Rhabditidae</taxon>
        <taxon>Peloderinae</taxon>
        <taxon>Caenorhabditis</taxon>
    </lineage>
</organism>
<proteinExistence type="predicted"/>
<keyword evidence="3" id="KW-1185">Reference proteome</keyword>
<dbReference type="EMBL" id="CANHGI010000001">
    <property type="protein sequence ID" value="CAI5440323.1"/>
    <property type="molecule type" value="Genomic_DNA"/>
</dbReference>
<sequence length="120" mass="13529">MIMKMLMLLMCLQFAMVDSCNVRPEGTCEVGWMKFSRKYVEWCVKFVYEKNINKTRAESICAGFGAELSSIENTDMSHEFTSAMSEYGGTGWGAWIGIADACVKLSGCGSGWYYWILLPE</sequence>
<reference evidence="2" key="1">
    <citation type="submission" date="2022-11" db="EMBL/GenBank/DDBJ databases">
        <authorList>
            <person name="Kikuchi T."/>
        </authorList>
    </citation>
    <scope>NUCLEOTIDE SEQUENCE</scope>
    <source>
        <strain evidence="2">PS1010</strain>
    </source>
</reference>
<evidence type="ECO:0000313" key="3">
    <source>
        <dbReference type="Proteomes" id="UP001152747"/>
    </source>
</evidence>
<gene>
    <name evidence="2" type="ORF">CAMP_LOCUS2960</name>
</gene>